<dbReference type="PANTHER" id="PTHR18640:SF5">
    <property type="entry name" value="SODIUM_BILE ACID COTRANSPORTER 7"/>
    <property type="match status" value="1"/>
</dbReference>
<keyword evidence="3" id="KW-1185">Reference proteome</keyword>
<dbReference type="Pfam" id="PF13593">
    <property type="entry name" value="SBF_like"/>
    <property type="match status" value="1"/>
</dbReference>
<sequence>MTSFKTQLAKAGINNFFFLLLGTILLAYLFPDWGEARGALSIDKLTYYGVSLIFFFYGVKISPATLKLGLSNWRLHLLIQGTTFIIFPLLILILYGLFGMEDNLFWLGTFYLAALPSTVSSSVVMVSIAGGNLPAAIFNASISSIVGILITPLWMGFFLSAENADFEVMNTIWTLVQQIFIPVVLGFLFHGWLFTLVQKYGKLLKNFDQFVILLIVFSAFSHSFGNNMFEGQNILGLGLWMLLLFVFMALGMYLLGRLLSFNRADKITVLFCGSKKSLVQGAVMGKILFPDPTIFGVVLLPLMLYHTLQLILGSALAEKLAILPPKDQD</sequence>
<feature type="transmembrane region" description="Helical" evidence="1">
    <location>
        <begin position="45"/>
        <end position="63"/>
    </location>
</feature>
<dbReference type="KEGG" id="cmr:Cycma_2687"/>
<feature type="transmembrane region" description="Helical" evidence="1">
    <location>
        <begin position="104"/>
        <end position="129"/>
    </location>
</feature>
<dbReference type="PANTHER" id="PTHR18640">
    <property type="entry name" value="SOLUTE CARRIER FAMILY 10 MEMBER 7"/>
    <property type="match status" value="1"/>
</dbReference>
<evidence type="ECO:0000313" key="3">
    <source>
        <dbReference type="Proteomes" id="UP000001635"/>
    </source>
</evidence>
<gene>
    <name evidence="2" type="ordered locus">Cycma_2687</name>
</gene>
<feature type="transmembrane region" description="Helical" evidence="1">
    <location>
        <begin position="209"/>
        <end position="225"/>
    </location>
</feature>
<feature type="transmembrane region" description="Helical" evidence="1">
    <location>
        <begin position="179"/>
        <end position="197"/>
    </location>
</feature>
<protein>
    <submittedName>
        <fullName evidence="2">Lipoprotein transmembrane protein</fullName>
    </submittedName>
</protein>
<dbReference type="OrthoDB" id="9792271at2"/>
<feature type="transmembrane region" description="Helical" evidence="1">
    <location>
        <begin position="294"/>
        <end position="317"/>
    </location>
</feature>
<feature type="transmembrane region" description="Helical" evidence="1">
    <location>
        <begin position="237"/>
        <end position="256"/>
    </location>
</feature>
<dbReference type="Gene3D" id="1.20.1530.20">
    <property type="match status" value="1"/>
</dbReference>
<accession>G0IYK3</accession>
<feature type="transmembrane region" description="Helical" evidence="1">
    <location>
        <begin position="75"/>
        <end position="98"/>
    </location>
</feature>
<evidence type="ECO:0000313" key="2">
    <source>
        <dbReference type="EMBL" id="AEL26426.1"/>
    </source>
</evidence>
<organism evidence="2 3">
    <name type="scientific">Cyclobacterium marinum (strain ATCC 25205 / DSM 745 / LMG 13164 / NCIMB 1802)</name>
    <name type="common">Flectobacillus marinus</name>
    <dbReference type="NCBI Taxonomy" id="880070"/>
    <lineage>
        <taxon>Bacteria</taxon>
        <taxon>Pseudomonadati</taxon>
        <taxon>Bacteroidota</taxon>
        <taxon>Cytophagia</taxon>
        <taxon>Cytophagales</taxon>
        <taxon>Cyclobacteriaceae</taxon>
        <taxon>Cyclobacterium</taxon>
    </lineage>
</organism>
<dbReference type="InterPro" id="IPR038770">
    <property type="entry name" value="Na+/solute_symporter_sf"/>
</dbReference>
<dbReference type="AlphaFoldDB" id="G0IYK3"/>
<reference evidence="3" key="1">
    <citation type="submission" date="2011-07" db="EMBL/GenBank/DDBJ databases">
        <title>The complete genome of Cyclobacterium marinum DSM 745.</title>
        <authorList>
            <person name="Lucas S."/>
            <person name="Han J."/>
            <person name="Lapidus A."/>
            <person name="Bruce D."/>
            <person name="Goodwin L."/>
            <person name="Pitluck S."/>
            <person name="Peters L."/>
            <person name="Kyrpides N."/>
            <person name="Mavromatis K."/>
            <person name="Ivanova N."/>
            <person name="Ovchinnikova G."/>
            <person name="Chertkov O."/>
            <person name="Detter J.C."/>
            <person name="Tapia R."/>
            <person name="Han C."/>
            <person name="Land M."/>
            <person name="Hauser L."/>
            <person name="Markowitz V."/>
            <person name="Cheng J.-F."/>
            <person name="Hugenholtz P."/>
            <person name="Woyke T."/>
            <person name="Wu D."/>
            <person name="Tindall B."/>
            <person name="Schuetze A."/>
            <person name="Brambilla E."/>
            <person name="Klenk H.-P."/>
            <person name="Eisen J.A."/>
        </authorList>
    </citation>
    <scope>NUCLEOTIDE SEQUENCE [LARGE SCALE GENOMIC DNA]</scope>
    <source>
        <strain evidence="3">ATCC 25205 / DSM 745 / LMG 13164 / NCIMB 1802</strain>
    </source>
</reference>
<proteinExistence type="predicted"/>
<keyword evidence="1" id="KW-1133">Transmembrane helix</keyword>
<name>G0IYK3_CYCMS</name>
<feature type="transmembrane region" description="Helical" evidence="1">
    <location>
        <begin position="136"/>
        <end position="159"/>
    </location>
</feature>
<keyword evidence="1 2" id="KW-0812">Transmembrane</keyword>
<evidence type="ECO:0000256" key="1">
    <source>
        <dbReference type="SAM" id="Phobius"/>
    </source>
</evidence>
<dbReference type="PIRSF" id="PIRSF026166">
    <property type="entry name" value="UCP026166"/>
    <property type="match status" value="1"/>
</dbReference>
<dbReference type="HOGENOM" id="CLU_039013_1_0_10"/>
<feature type="transmembrane region" description="Helical" evidence="1">
    <location>
        <begin position="12"/>
        <end position="30"/>
    </location>
</feature>
<keyword evidence="2" id="KW-0449">Lipoprotein</keyword>
<dbReference type="Proteomes" id="UP000001635">
    <property type="component" value="Chromosome"/>
</dbReference>
<dbReference type="eggNOG" id="COG0385">
    <property type="taxonomic scope" value="Bacteria"/>
</dbReference>
<dbReference type="InterPro" id="IPR016833">
    <property type="entry name" value="Put_Na-Bile_cotransptr"/>
</dbReference>
<dbReference type="RefSeq" id="WP_014020718.1">
    <property type="nucleotide sequence ID" value="NC_015914.1"/>
</dbReference>
<dbReference type="GO" id="GO:0005886">
    <property type="term" value="C:plasma membrane"/>
    <property type="evidence" value="ECO:0007669"/>
    <property type="project" value="TreeGrafter"/>
</dbReference>
<dbReference type="EMBL" id="CP002955">
    <property type="protein sequence ID" value="AEL26426.1"/>
    <property type="molecule type" value="Genomic_DNA"/>
</dbReference>
<keyword evidence="1" id="KW-0472">Membrane</keyword>